<reference evidence="3 4" key="1">
    <citation type="submission" date="2018-03" db="EMBL/GenBank/DDBJ databases">
        <title>Bioinformatic expansion and discovery of thiopeptide antibiotics.</title>
        <authorList>
            <person name="Schwalen C.J."/>
            <person name="Hudson G.A."/>
            <person name="Mitchell D.A."/>
        </authorList>
    </citation>
    <scope>NUCLEOTIDE SEQUENCE [LARGE SCALE GENOMIC DNA]</scope>
    <source>
        <strain evidence="3 4">NRRL 8041</strain>
    </source>
</reference>
<protein>
    <recommendedName>
        <fullName evidence="2">DUF1737 domain-containing protein</fullName>
    </recommendedName>
</protein>
<sequence length="120" mass="12811">MATQSRIERDLGRGEASWSRRGQLPLAARPGRTGWQPRLGFGTPSRDNAAVSDFTKPLGYRLITGPDDAEFCARVSGLLDQGYQLHGSPALTFDGDRVIAAQALVLPHSAVPEAPVGSAR</sequence>
<dbReference type="Pfam" id="PF08410">
    <property type="entry name" value="DUF1737"/>
    <property type="match status" value="1"/>
</dbReference>
<dbReference type="EMBL" id="PYBV01000013">
    <property type="protein sequence ID" value="PYC71556.1"/>
    <property type="molecule type" value="Genomic_DNA"/>
</dbReference>
<dbReference type="OrthoDB" id="9809803at2"/>
<dbReference type="InterPro" id="IPR013619">
    <property type="entry name" value="DUF1737"/>
</dbReference>
<dbReference type="AlphaFoldDB" id="A0A318NL41"/>
<feature type="region of interest" description="Disordered" evidence="1">
    <location>
        <begin position="1"/>
        <end position="47"/>
    </location>
</feature>
<accession>A0A318NL41</accession>
<evidence type="ECO:0000313" key="4">
    <source>
        <dbReference type="Proteomes" id="UP000248333"/>
    </source>
</evidence>
<organism evidence="3 4">
    <name type="scientific">Micromonospora arborensis</name>
    <dbReference type="NCBI Taxonomy" id="2116518"/>
    <lineage>
        <taxon>Bacteria</taxon>
        <taxon>Bacillati</taxon>
        <taxon>Actinomycetota</taxon>
        <taxon>Actinomycetes</taxon>
        <taxon>Micromonosporales</taxon>
        <taxon>Micromonosporaceae</taxon>
        <taxon>Micromonospora</taxon>
    </lineage>
</organism>
<evidence type="ECO:0000259" key="2">
    <source>
        <dbReference type="Pfam" id="PF08410"/>
    </source>
</evidence>
<evidence type="ECO:0000256" key="1">
    <source>
        <dbReference type="SAM" id="MobiDB-lite"/>
    </source>
</evidence>
<keyword evidence="4" id="KW-1185">Reference proteome</keyword>
<comment type="caution">
    <text evidence="3">The sequence shown here is derived from an EMBL/GenBank/DDBJ whole genome shotgun (WGS) entry which is preliminary data.</text>
</comment>
<feature type="compositionally biased region" description="Basic and acidic residues" evidence="1">
    <location>
        <begin position="1"/>
        <end position="13"/>
    </location>
</feature>
<dbReference type="Proteomes" id="UP000248333">
    <property type="component" value="Unassembled WGS sequence"/>
</dbReference>
<feature type="domain" description="DUF1737" evidence="2">
    <location>
        <begin position="59"/>
        <end position="105"/>
    </location>
</feature>
<gene>
    <name evidence="3" type="ORF">C7C45_10995</name>
</gene>
<name>A0A318NL41_9ACTN</name>
<evidence type="ECO:0000313" key="3">
    <source>
        <dbReference type="EMBL" id="PYC71556.1"/>
    </source>
</evidence>
<proteinExistence type="predicted"/>